<dbReference type="SMART" id="SM00829">
    <property type="entry name" value="PKS_ER"/>
    <property type="match status" value="1"/>
</dbReference>
<reference evidence="2 3" key="1">
    <citation type="journal article" date="2023" name="Microbiol. Resour. Announc.">
        <title>Complete Genome Sequence of Imperialibacter roseus strain P4T.</title>
        <authorList>
            <person name="Tizabi D.R."/>
            <person name="Bachvaroff T."/>
            <person name="Hill R.T."/>
        </authorList>
    </citation>
    <scope>NUCLEOTIDE SEQUENCE [LARGE SCALE GENOMIC DNA]</scope>
    <source>
        <strain evidence="2 3">P4T</strain>
    </source>
</reference>
<proteinExistence type="predicted"/>
<evidence type="ECO:0000259" key="1">
    <source>
        <dbReference type="SMART" id="SM00829"/>
    </source>
</evidence>
<gene>
    <name evidence="2" type="ORF">RT717_08845</name>
</gene>
<dbReference type="SUPFAM" id="SSF50129">
    <property type="entry name" value="GroES-like"/>
    <property type="match status" value="1"/>
</dbReference>
<dbReference type="InterPro" id="IPR036291">
    <property type="entry name" value="NAD(P)-bd_dom_sf"/>
</dbReference>
<name>A0ABZ0IW53_9BACT</name>
<dbReference type="EMBL" id="CP136051">
    <property type="protein sequence ID" value="WOK08742.1"/>
    <property type="molecule type" value="Genomic_DNA"/>
</dbReference>
<evidence type="ECO:0000313" key="2">
    <source>
        <dbReference type="EMBL" id="WOK08742.1"/>
    </source>
</evidence>
<accession>A0ABZ0IW53</accession>
<dbReference type="InterPro" id="IPR052711">
    <property type="entry name" value="Zinc_ADH-like"/>
</dbReference>
<dbReference type="PANTHER" id="PTHR45033">
    <property type="match status" value="1"/>
</dbReference>
<dbReference type="InterPro" id="IPR013149">
    <property type="entry name" value="ADH-like_C"/>
</dbReference>
<dbReference type="InterPro" id="IPR013154">
    <property type="entry name" value="ADH-like_N"/>
</dbReference>
<keyword evidence="3" id="KW-1185">Reference proteome</keyword>
<dbReference type="PANTHER" id="PTHR45033:SF3">
    <property type="entry name" value="DEHYDROGENASE, PUTATIVE (AFU_ORTHOLOGUE AFUA_2G13270)-RELATED"/>
    <property type="match status" value="1"/>
</dbReference>
<dbReference type="InterPro" id="IPR020843">
    <property type="entry name" value="ER"/>
</dbReference>
<dbReference type="Gene3D" id="3.40.50.720">
    <property type="entry name" value="NAD(P)-binding Rossmann-like Domain"/>
    <property type="match status" value="1"/>
</dbReference>
<dbReference type="SUPFAM" id="SSF51735">
    <property type="entry name" value="NAD(P)-binding Rossmann-fold domains"/>
    <property type="match status" value="1"/>
</dbReference>
<feature type="domain" description="Enoyl reductase (ER)" evidence="1">
    <location>
        <begin position="9"/>
        <end position="330"/>
    </location>
</feature>
<dbReference type="Pfam" id="PF08240">
    <property type="entry name" value="ADH_N"/>
    <property type="match status" value="1"/>
</dbReference>
<dbReference type="Pfam" id="PF00107">
    <property type="entry name" value="ADH_zinc_N"/>
    <property type="match status" value="1"/>
</dbReference>
<organism evidence="2 3">
    <name type="scientific">Imperialibacter roseus</name>
    <dbReference type="NCBI Taxonomy" id="1324217"/>
    <lineage>
        <taxon>Bacteria</taxon>
        <taxon>Pseudomonadati</taxon>
        <taxon>Bacteroidota</taxon>
        <taxon>Cytophagia</taxon>
        <taxon>Cytophagales</taxon>
        <taxon>Flammeovirgaceae</taxon>
        <taxon>Imperialibacter</taxon>
    </lineage>
</organism>
<dbReference type="InterPro" id="IPR011032">
    <property type="entry name" value="GroES-like_sf"/>
</dbReference>
<dbReference type="Proteomes" id="UP001302349">
    <property type="component" value="Chromosome"/>
</dbReference>
<evidence type="ECO:0000313" key="3">
    <source>
        <dbReference type="Proteomes" id="UP001302349"/>
    </source>
</evidence>
<dbReference type="Gene3D" id="3.90.180.10">
    <property type="entry name" value="Medium-chain alcohol dehydrogenases, catalytic domain"/>
    <property type="match status" value="1"/>
</dbReference>
<dbReference type="RefSeq" id="WP_317491375.1">
    <property type="nucleotide sequence ID" value="NZ_CP136051.1"/>
</dbReference>
<sequence>MKALKLVNETADHVKLVDMPEPTPGKGEVLIKMQAAALNHRDQWCREGKYPNIKFDVVLGSDGCGVVEQLGSDTDETWKGKSVIINPNINWGSNPEVQSAKYRILGMPDNGTLAEYVVVPVDRLTEKPTHLTPEQAAALPLCGLTAYRALFTRGKLKRGQNVLVTGAGGGVAVYALMFAKLAGANVYVTSGSKSKITQAVALGAVEGFDYNNEKWAQTSLKSSGGFDLIVDSTGGQMINQYLRILKHGGRVVIYGASSGIPKTLDVFRIFWNQLTIQGSTMGNDQEFEQMVDYVNRTQMLPVIDSVRPFSDIVTAFDKMKQRKQFGKLVVKF</sequence>
<protein>
    <submittedName>
        <fullName evidence="2">Zinc-binding dehydrogenase</fullName>
    </submittedName>
</protein>